<dbReference type="EMBL" id="SHAH01000101">
    <property type="protein sequence ID" value="RZO74426.1"/>
    <property type="molecule type" value="Genomic_DNA"/>
</dbReference>
<accession>A0A520RW16</accession>
<evidence type="ECO:0000256" key="1">
    <source>
        <dbReference type="SAM" id="Phobius"/>
    </source>
</evidence>
<feature type="transmembrane region" description="Helical" evidence="1">
    <location>
        <begin position="109"/>
        <end position="127"/>
    </location>
</feature>
<dbReference type="Proteomes" id="UP000320404">
    <property type="component" value="Unassembled WGS sequence"/>
</dbReference>
<organism evidence="2 3">
    <name type="scientific">OM182 bacterium</name>
    <dbReference type="NCBI Taxonomy" id="2510334"/>
    <lineage>
        <taxon>Bacteria</taxon>
        <taxon>Pseudomonadati</taxon>
        <taxon>Pseudomonadota</taxon>
        <taxon>Gammaproteobacteria</taxon>
        <taxon>OMG group</taxon>
        <taxon>OM182 clade</taxon>
    </lineage>
</organism>
<gene>
    <name evidence="2" type="ORF">EVA69_05930</name>
</gene>
<feature type="transmembrane region" description="Helical" evidence="1">
    <location>
        <begin position="41"/>
        <end position="65"/>
    </location>
</feature>
<reference evidence="2 3" key="1">
    <citation type="submission" date="2019-02" db="EMBL/GenBank/DDBJ databases">
        <title>Prokaryotic population dynamics and viral predation in marine succession experiment using metagenomics: the confinement effect.</title>
        <authorList>
            <person name="Haro-Moreno J.M."/>
            <person name="Rodriguez-Valera F."/>
            <person name="Lopez-Perez M."/>
        </authorList>
    </citation>
    <scope>NUCLEOTIDE SEQUENCE [LARGE SCALE GENOMIC DNA]</scope>
    <source>
        <strain evidence="2">MED-G158</strain>
    </source>
</reference>
<keyword evidence="1" id="KW-0472">Membrane</keyword>
<feature type="transmembrane region" description="Helical" evidence="1">
    <location>
        <begin position="139"/>
        <end position="162"/>
    </location>
</feature>
<feature type="transmembrane region" description="Helical" evidence="1">
    <location>
        <begin position="71"/>
        <end position="88"/>
    </location>
</feature>
<name>A0A520RW16_9GAMM</name>
<evidence type="ECO:0000313" key="3">
    <source>
        <dbReference type="Proteomes" id="UP000320404"/>
    </source>
</evidence>
<proteinExistence type="predicted"/>
<dbReference type="AlphaFoldDB" id="A0A520RW16"/>
<keyword evidence="1" id="KW-0812">Transmembrane</keyword>
<protein>
    <submittedName>
        <fullName evidence="2">Uncharacterized protein</fullName>
    </submittedName>
</protein>
<feature type="transmembrane region" description="Helical" evidence="1">
    <location>
        <begin position="6"/>
        <end position="29"/>
    </location>
</feature>
<comment type="caution">
    <text evidence="2">The sequence shown here is derived from an EMBL/GenBank/DDBJ whole genome shotgun (WGS) entry which is preliminary data.</text>
</comment>
<evidence type="ECO:0000313" key="2">
    <source>
        <dbReference type="EMBL" id="RZO74426.1"/>
    </source>
</evidence>
<sequence length="172" mass="18857">MNSSDLLIQLAEIAVAFAGFSGVVAALGSKNVWSTVAVFRFQNLLLISIMCVFLSLLPQALSFYGLQERDVWKVASSVMLVVILIFMFQRGFKLMNLLNLEPADQLLRIVGTAIYLLSVLSVTALSLGLAEYRPIEATYVSSIIVLLFVSALQFAVLTLTAIQSGRQVGQWH</sequence>
<keyword evidence="1" id="KW-1133">Transmembrane helix</keyword>